<keyword evidence="1" id="KW-0732">Signal</keyword>
<organism evidence="2 3">
    <name type="scientific">Streptomyces inhibens</name>
    <dbReference type="NCBI Taxonomy" id="2293571"/>
    <lineage>
        <taxon>Bacteria</taxon>
        <taxon>Bacillati</taxon>
        <taxon>Actinomycetota</taxon>
        <taxon>Actinomycetes</taxon>
        <taxon>Kitasatosporales</taxon>
        <taxon>Streptomycetaceae</taxon>
        <taxon>Streptomyces</taxon>
    </lineage>
</organism>
<evidence type="ECO:0000313" key="2">
    <source>
        <dbReference type="EMBL" id="REK84612.1"/>
    </source>
</evidence>
<feature type="signal peptide" evidence="1">
    <location>
        <begin position="1"/>
        <end position="29"/>
    </location>
</feature>
<gene>
    <name evidence="2" type="ORF">DY245_42275</name>
</gene>
<dbReference type="AlphaFoldDB" id="A0A371PQ43"/>
<name>A0A371PQ43_STRIH</name>
<evidence type="ECO:0000313" key="3">
    <source>
        <dbReference type="Proteomes" id="UP000262477"/>
    </source>
</evidence>
<comment type="caution">
    <text evidence="2">The sequence shown here is derived from an EMBL/GenBank/DDBJ whole genome shotgun (WGS) entry which is preliminary data.</text>
</comment>
<sequence>MKRTLVLTLTAASLSAVSLLGLGTATAGAAPSKSSAPAAVSAEFGLQAGKFYVYKDDNFKNGYYPFVRSDGNLANNKWIGGDHARRAINNGTSSVKNSTDRWVGLYDNADDGHGCGGAKYSSRPHSEDSDLTNNGFDNKASCVRFR</sequence>
<accession>A0A371PQ43</accession>
<protein>
    <submittedName>
        <fullName evidence="2">Uncharacterized protein</fullName>
    </submittedName>
</protein>
<keyword evidence="3" id="KW-1185">Reference proteome</keyword>
<feature type="chain" id="PRO_5016926664" evidence="1">
    <location>
        <begin position="30"/>
        <end position="146"/>
    </location>
</feature>
<dbReference type="Proteomes" id="UP000262477">
    <property type="component" value="Unassembled WGS sequence"/>
</dbReference>
<dbReference type="EMBL" id="QUAC01000480">
    <property type="protein sequence ID" value="REK84612.1"/>
    <property type="molecule type" value="Genomic_DNA"/>
</dbReference>
<evidence type="ECO:0000256" key="1">
    <source>
        <dbReference type="SAM" id="SignalP"/>
    </source>
</evidence>
<dbReference type="Gene3D" id="2.60.20.10">
    <property type="entry name" value="Crystallins"/>
    <property type="match status" value="1"/>
</dbReference>
<reference evidence="2 3" key="1">
    <citation type="submission" date="2018-08" db="EMBL/GenBank/DDBJ databases">
        <title>Streptomyces NEAU-D10 sp. nov., a novel Actinomycete isolated from soil.</title>
        <authorList>
            <person name="Jin L."/>
        </authorList>
    </citation>
    <scope>NUCLEOTIDE SEQUENCE [LARGE SCALE GENOMIC DNA]</scope>
    <source>
        <strain evidence="2 3">NEAU-D10</strain>
    </source>
</reference>
<proteinExistence type="predicted"/>